<evidence type="ECO:0000313" key="4">
    <source>
        <dbReference type="Proteomes" id="UP000233524"/>
    </source>
</evidence>
<keyword evidence="2" id="KW-0472">Membrane</keyword>
<evidence type="ECO:0008006" key="5">
    <source>
        <dbReference type="Google" id="ProtNLM"/>
    </source>
</evidence>
<sequence>MSSTADTMSESKRQMNSSDFEVDSHDLPVQAKIKTLSLLDNVRTALTTVTLLSAVTVLAVSADSLAVYQATHLPSDYLLPLWPADFNIRPTLALVICSAIVVLTSGVSLGFGRIKSLGTKAALNAVTVLVPTIISFIAAVIAISFFYTVNASKEVDTVQSWSCQWRDVSMTMRPHFGTLCKQSQAGLGLSVALVPLQIIILGVSIGELIVLKAVNAMGAPSRKTPSPAY</sequence>
<feature type="region of interest" description="Disordered" evidence="1">
    <location>
        <begin position="1"/>
        <end position="20"/>
    </location>
</feature>
<dbReference type="AlphaFoldDB" id="A0A2N3ND84"/>
<accession>A0A2N3ND84</accession>
<evidence type="ECO:0000256" key="2">
    <source>
        <dbReference type="SAM" id="Phobius"/>
    </source>
</evidence>
<feature type="transmembrane region" description="Helical" evidence="2">
    <location>
        <begin position="192"/>
        <end position="214"/>
    </location>
</feature>
<dbReference type="Proteomes" id="UP000233524">
    <property type="component" value="Unassembled WGS sequence"/>
</dbReference>
<dbReference type="VEuPathDB" id="FungiDB:jhhlp_002073"/>
<gene>
    <name evidence="3" type="ORF">jhhlp_002073</name>
</gene>
<comment type="caution">
    <text evidence="3">The sequence shown here is derived from an EMBL/GenBank/DDBJ whole genome shotgun (WGS) entry which is preliminary data.</text>
</comment>
<evidence type="ECO:0000313" key="3">
    <source>
        <dbReference type="EMBL" id="PKS10322.1"/>
    </source>
</evidence>
<dbReference type="EMBL" id="NLAX01000008">
    <property type="protein sequence ID" value="PKS10322.1"/>
    <property type="molecule type" value="Genomic_DNA"/>
</dbReference>
<evidence type="ECO:0000256" key="1">
    <source>
        <dbReference type="SAM" id="MobiDB-lite"/>
    </source>
</evidence>
<feature type="transmembrane region" description="Helical" evidence="2">
    <location>
        <begin position="44"/>
        <end position="68"/>
    </location>
</feature>
<keyword evidence="4" id="KW-1185">Reference proteome</keyword>
<proteinExistence type="predicted"/>
<keyword evidence="2" id="KW-0812">Transmembrane</keyword>
<organism evidence="3 4">
    <name type="scientific">Lomentospora prolificans</name>
    <dbReference type="NCBI Taxonomy" id="41688"/>
    <lineage>
        <taxon>Eukaryota</taxon>
        <taxon>Fungi</taxon>
        <taxon>Dikarya</taxon>
        <taxon>Ascomycota</taxon>
        <taxon>Pezizomycotina</taxon>
        <taxon>Sordariomycetes</taxon>
        <taxon>Hypocreomycetidae</taxon>
        <taxon>Microascales</taxon>
        <taxon>Microascaceae</taxon>
        <taxon>Lomentospora</taxon>
    </lineage>
</organism>
<protein>
    <recommendedName>
        <fullName evidence="5">MARVEL domain-containing protein</fullName>
    </recommendedName>
</protein>
<reference evidence="3 4" key="1">
    <citation type="journal article" date="2017" name="G3 (Bethesda)">
        <title>First Draft Genome Sequence of the Pathogenic Fungus Lomentospora prolificans (Formerly Scedosporium prolificans).</title>
        <authorList>
            <person name="Luo R."/>
            <person name="Zimin A."/>
            <person name="Workman R."/>
            <person name="Fan Y."/>
            <person name="Pertea G."/>
            <person name="Grossman N."/>
            <person name="Wear M.P."/>
            <person name="Jia B."/>
            <person name="Miller H."/>
            <person name="Casadevall A."/>
            <person name="Timp W."/>
            <person name="Zhang S.X."/>
            <person name="Salzberg S.L."/>
        </authorList>
    </citation>
    <scope>NUCLEOTIDE SEQUENCE [LARGE SCALE GENOMIC DNA]</scope>
    <source>
        <strain evidence="3 4">JHH-5317</strain>
    </source>
</reference>
<keyword evidence="2" id="KW-1133">Transmembrane helix</keyword>
<name>A0A2N3ND84_9PEZI</name>
<dbReference type="InParanoid" id="A0A2N3ND84"/>
<dbReference type="OrthoDB" id="3890746at2759"/>
<feature type="transmembrane region" description="Helical" evidence="2">
    <location>
        <begin position="123"/>
        <end position="147"/>
    </location>
</feature>
<feature type="transmembrane region" description="Helical" evidence="2">
    <location>
        <begin position="88"/>
        <end position="111"/>
    </location>
</feature>
<feature type="compositionally biased region" description="Polar residues" evidence="1">
    <location>
        <begin position="1"/>
        <end position="19"/>
    </location>
</feature>